<dbReference type="OrthoDB" id="9805356at2"/>
<dbReference type="PANTHER" id="PTHR46797:SF25">
    <property type="entry name" value="TRANSCRIPTIONAL REGULATOR"/>
    <property type="match status" value="1"/>
</dbReference>
<dbReference type="InterPro" id="IPR001387">
    <property type="entry name" value="Cro/C1-type_HTH"/>
</dbReference>
<dbReference type="PROSITE" id="PS50943">
    <property type="entry name" value="HTH_CROC1"/>
    <property type="match status" value="1"/>
</dbReference>
<dbReference type="SUPFAM" id="SSF51182">
    <property type="entry name" value="RmlC-like cupins"/>
    <property type="match status" value="1"/>
</dbReference>
<sequence>MVGDAAAQTADARAAVPHLGRAIRARRRALELTLKDLGERSGLSVGFLSQLERDLASPSLSALSGIAGALGVPLDAFLAAPRPASGLTRRGERPVFAIGDAPPDRIRYERLSAAFPGQALNAVLVHVPPGYASEAVEHEGEEIAFVLEGSLLVGIGEESIRLDSGDSLHYPAGRAHRWSNAHDGWTRVLWTGTAPIFDRLRDDS</sequence>
<reference evidence="4" key="1">
    <citation type="submission" date="2017-05" db="EMBL/GenBank/DDBJ databases">
        <authorList>
            <person name="Macchi M."/>
            <person name="Festa S."/>
            <person name="Coppotelli B.M."/>
            <person name="Morelli I.S."/>
        </authorList>
    </citation>
    <scope>NUCLEOTIDE SEQUENCE [LARGE SCALE GENOMIC DNA]</scope>
    <source>
        <strain evidence="4">I</strain>
    </source>
</reference>
<name>A0A211ZJH2_9PROT</name>
<dbReference type="Pfam" id="PF01381">
    <property type="entry name" value="HTH_3"/>
    <property type="match status" value="1"/>
</dbReference>
<protein>
    <recommendedName>
        <fullName evidence="2">HTH cro/C1-type domain-containing protein</fullName>
    </recommendedName>
</protein>
<dbReference type="CDD" id="cd00093">
    <property type="entry name" value="HTH_XRE"/>
    <property type="match status" value="1"/>
</dbReference>
<dbReference type="InterPro" id="IPR050807">
    <property type="entry name" value="TransReg_Diox_bact_type"/>
</dbReference>
<dbReference type="Gene3D" id="2.60.120.10">
    <property type="entry name" value="Jelly Rolls"/>
    <property type="match status" value="1"/>
</dbReference>
<feature type="domain" description="HTH cro/C1-type" evidence="2">
    <location>
        <begin position="23"/>
        <end position="77"/>
    </location>
</feature>
<evidence type="ECO:0000313" key="3">
    <source>
        <dbReference type="EMBL" id="OWJ65409.1"/>
    </source>
</evidence>
<dbReference type="PANTHER" id="PTHR46797">
    <property type="entry name" value="HTH-TYPE TRANSCRIPTIONAL REGULATOR"/>
    <property type="match status" value="1"/>
</dbReference>
<dbReference type="InterPro" id="IPR011051">
    <property type="entry name" value="RmlC_Cupin_sf"/>
</dbReference>
<dbReference type="SUPFAM" id="SSF47413">
    <property type="entry name" value="lambda repressor-like DNA-binding domains"/>
    <property type="match status" value="1"/>
</dbReference>
<dbReference type="CDD" id="cd02209">
    <property type="entry name" value="cupin_XRE_C"/>
    <property type="match status" value="1"/>
</dbReference>
<dbReference type="Proteomes" id="UP000196655">
    <property type="component" value="Unassembled WGS sequence"/>
</dbReference>
<proteinExistence type="predicted"/>
<gene>
    <name evidence="3" type="ORF">BWR60_19985</name>
</gene>
<keyword evidence="1" id="KW-0238">DNA-binding</keyword>
<dbReference type="Pfam" id="PF07883">
    <property type="entry name" value="Cupin_2"/>
    <property type="match status" value="1"/>
</dbReference>
<dbReference type="GO" id="GO:0003677">
    <property type="term" value="F:DNA binding"/>
    <property type="evidence" value="ECO:0007669"/>
    <property type="project" value="UniProtKB-KW"/>
</dbReference>
<dbReference type="RefSeq" id="WP_088152765.1">
    <property type="nucleotide sequence ID" value="NZ_NHON01000038.1"/>
</dbReference>
<keyword evidence="4" id="KW-1185">Reference proteome</keyword>
<dbReference type="Gene3D" id="1.10.260.40">
    <property type="entry name" value="lambda repressor-like DNA-binding domains"/>
    <property type="match status" value="1"/>
</dbReference>
<dbReference type="GO" id="GO:0005829">
    <property type="term" value="C:cytosol"/>
    <property type="evidence" value="ECO:0007669"/>
    <property type="project" value="TreeGrafter"/>
</dbReference>
<accession>A0A211ZJH2</accession>
<dbReference type="SMART" id="SM00530">
    <property type="entry name" value="HTH_XRE"/>
    <property type="match status" value="1"/>
</dbReference>
<evidence type="ECO:0000259" key="2">
    <source>
        <dbReference type="PROSITE" id="PS50943"/>
    </source>
</evidence>
<organism evidence="3 4">
    <name type="scientific">Inquilinus limosus</name>
    <dbReference type="NCBI Taxonomy" id="171674"/>
    <lineage>
        <taxon>Bacteria</taxon>
        <taxon>Pseudomonadati</taxon>
        <taxon>Pseudomonadota</taxon>
        <taxon>Alphaproteobacteria</taxon>
        <taxon>Rhodospirillales</taxon>
        <taxon>Rhodospirillaceae</taxon>
        <taxon>Inquilinus</taxon>
    </lineage>
</organism>
<dbReference type="GO" id="GO:0003700">
    <property type="term" value="F:DNA-binding transcription factor activity"/>
    <property type="evidence" value="ECO:0007669"/>
    <property type="project" value="TreeGrafter"/>
</dbReference>
<dbReference type="AlphaFoldDB" id="A0A211ZJH2"/>
<evidence type="ECO:0000256" key="1">
    <source>
        <dbReference type="ARBA" id="ARBA00023125"/>
    </source>
</evidence>
<dbReference type="InterPro" id="IPR013096">
    <property type="entry name" value="Cupin_2"/>
</dbReference>
<dbReference type="InterPro" id="IPR010982">
    <property type="entry name" value="Lambda_DNA-bd_dom_sf"/>
</dbReference>
<dbReference type="EMBL" id="NHON01000038">
    <property type="protein sequence ID" value="OWJ65409.1"/>
    <property type="molecule type" value="Genomic_DNA"/>
</dbReference>
<dbReference type="InterPro" id="IPR014710">
    <property type="entry name" value="RmlC-like_jellyroll"/>
</dbReference>
<evidence type="ECO:0000313" key="4">
    <source>
        <dbReference type="Proteomes" id="UP000196655"/>
    </source>
</evidence>
<comment type="caution">
    <text evidence="3">The sequence shown here is derived from an EMBL/GenBank/DDBJ whole genome shotgun (WGS) entry which is preliminary data.</text>
</comment>